<evidence type="ECO:0000256" key="3">
    <source>
        <dbReference type="ARBA" id="ARBA00023163"/>
    </source>
</evidence>
<dbReference type="PRINTS" id="PR00455">
    <property type="entry name" value="HTHTETR"/>
</dbReference>
<evidence type="ECO:0000313" key="7">
    <source>
        <dbReference type="EMBL" id="ADU47407.1"/>
    </source>
</evidence>
<dbReference type="AlphaFoldDB" id="E6SC63"/>
<sequence length="223" mass="23473">MNGSVKSGSAAKQTRGERARDTRRRILAAARAEFVANGYHAARMATIAERANVSVQMLYFAFGTKAKLMSALIAVAVLGEGRVAPPDTEWYAALVGESTAAGVVRSFVLGSGEIFERAGPLLLSQRAGATTDPELAADAAAGDALRAATYRDVIELAAAKGPLRHGLDIDAATDILVAIASPAMHTEFVSDRGWSHDRTIAWLAETLPQLICGDAQEHGAVCR</sequence>
<dbReference type="Proteomes" id="UP000008914">
    <property type="component" value="Chromosome"/>
</dbReference>
<reference evidence="7 8" key="1">
    <citation type="journal article" date="2010" name="Stand. Genomic Sci.">
        <title>Complete genome sequence of Intrasporangium calvum type strain (7 KIP).</title>
        <authorList>
            <person name="Del Rio T.G."/>
            <person name="Chertkov O."/>
            <person name="Yasawong M."/>
            <person name="Lucas S."/>
            <person name="Deshpande S."/>
            <person name="Cheng J.F."/>
            <person name="Detter C."/>
            <person name="Tapia R."/>
            <person name="Han C."/>
            <person name="Goodwin L."/>
            <person name="Pitluck S."/>
            <person name="Liolios K."/>
            <person name="Ivanova N."/>
            <person name="Mavromatis K."/>
            <person name="Pati A."/>
            <person name="Chen A."/>
            <person name="Palaniappan K."/>
            <person name="Land M."/>
            <person name="Hauser L."/>
            <person name="Chang Y.J."/>
            <person name="Jeffries C.D."/>
            <person name="Rohde M."/>
            <person name="Pukall R."/>
            <person name="Sikorski J."/>
            <person name="Goker M."/>
            <person name="Woyke T."/>
            <person name="Bristow J."/>
            <person name="Eisen J.A."/>
            <person name="Markowitz V."/>
            <person name="Hugenholtz P."/>
            <person name="Kyrpides N.C."/>
            <person name="Klenk H.P."/>
            <person name="Lapidus A."/>
        </authorList>
    </citation>
    <scope>NUCLEOTIDE SEQUENCE [LARGE SCALE GENOMIC DNA]</scope>
    <source>
        <strain evidence="8">ATCC 23552 / DSM 43043 / JCM 3097 / NBRC 12989 / 7 KIP</strain>
    </source>
</reference>
<dbReference type="GO" id="GO:0000976">
    <property type="term" value="F:transcription cis-regulatory region binding"/>
    <property type="evidence" value="ECO:0007669"/>
    <property type="project" value="TreeGrafter"/>
</dbReference>
<dbReference type="PROSITE" id="PS50977">
    <property type="entry name" value="HTH_TETR_2"/>
    <property type="match status" value="1"/>
</dbReference>
<dbReference type="PANTHER" id="PTHR30055">
    <property type="entry name" value="HTH-TYPE TRANSCRIPTIONAL REGULATOR RUTR"/>
    <property type="match status" value="1"/>
</dbReference>
<proteinExistence type="predicted"/>
<feature type="region of interest" description="Disordered" evidence="5">
    <location>
        <begin position="1"/>
        <end position="22"/>
    </location>
</feature>
<evidence type="ECO:0000313" key="8">
    <source>
        <dbReference type="Proteomes" id="UP000008914"/>
    </source>
</evidence>
<organism evidence="7 8">
    <name type="scientific">Intrasporangium calvum (strain ATCC 23552 / DSM 43043 / JCM 3097 / NBRC 12989 / NCIMB 10167 / NRRL B-3866 / 7 KIP)</name>
    <dbReference type="NCBI Taxonomy" id="710696"/>
    <lineage>
        <taxon>Bacteria</taxon>
        <taxon>Bacillati</taxon>
        <taxon>Actinomycetota</taxon>
        <taxon>Actinomycetes</taxon>
        <taxon>Micrococcales</taxon>
        <taxon>Intrasporangiaceae</taxon>
        <taxon>Intrasporangium</taxon>
    </lineage>
</organism>
<keyword evidence="2 4" id="KW-0238">DNA-binding</keyword>
<dbReference type="InterPro" id="IPR001647">
    <property type="entry name" value="HTH_TetR"/>
</dbReference>
<dbReference type="InterPro" id="IPR036271">
    <property type="entry name" value="Tet_transcr_reg_TetR-rel_C_sf"/>
</dbReference>
<dbReference type="GO" id="GO:0003700">
    <property type="term" value="F:DNA-binding transcription factor activity"/>
    <property type="evidence" value="ECO:0007669"/>
    <property type="project" value="TreeGrafter"/>
</dbReference>
<name>E6SC63_INTC7</name>
<dbReference type="EMBL" id="CP002343">
    <property type="protein sequence ID" value="ADU47407.1"/>
    <property type="molecule type" value="Genomic_DNA"/>
</dbReference>
<dbReference type="Gene3D" id="1.10.357.10">
    <property type="entry name" value="Tetracycline Repressor, domain 2"/>
    <property type="match status" value="1"/>
</dbReference>
<gene>
    <name evidence="7" type="ordered locus">Intca_0880</name>
</gene>
<evidence type="ECO:0000256" key="5">
    <source>
        <dbReference type="SAM" id="MobiDB-lite"/>
    </source>
</evidence>
<dbReference type="STRING" id="710696.Intca_0880"/>
<dbReference type="PANTHER" id="PTHR30055:SF234">
    <property type="entry name" value="HTH-TYPE TRANSCRIPTIONAL REGULATOR BETI"/>
    <property type="match status" value="1"/>
</dbReference>
<dbReference type="Pfam" id="PF00440">
    <property type="entry name" value="TetR_N"/>
    <property type="match status" value="1"/>
</dbReference>
<protein>
    <submittedName>
        <fullName evidence="7">Regulatory protein TetR</fullName>
    </submittedName>
</protein>
<feature type="compositionally biased region" description="Polar residues" evidence="5">
    <location>
        <begin position="1"/>
        <end position="12"/>
    </location>
</feature>
<keyword evidence="3" id="KW-0804">Transcription</keyword>
<feature type="domain" description="HTH tetR-type" evidence="6">
    <location>
        <begin position="20"/>
        <end position="80"/>
    </location>
</feature>
<evidence type="ECO:0000256" key="2">
    <source>
        <dbReference type="ARBA" id="ARBA00023125"/>
    </source>
</evidence>
<dbReference type="KEGG" id="ica:Intca_0880"/>
<dbReference type="eggNOG" id="COG1309">
    <property type="taxonomic scope" value="Bacteria"/>
</dbReference>
<evidence type="ECO:0000256" key="4">
    <source>
        <dbReference type="PROSITE-ProRule" id="PRU00335"/>
    </source>
</evidence>
<dbReference type="InterPro" id="IPR050109">
    <property type="entry name" value="HTH-type_TetR-like_transc_reg"/>
</dbReference>
<dbReference type="HOGENOM" id="CLU_107911_0_0_11"/>
<dbReference type="InterPro" id="IPR009057">
    <property type="entry name" value="Homeodomain-like_sf"/>
</dbReference>
<dbReference type="SUPFAM" id="SSF46689">
    <property type="entry name" value="Homeodomain-like"/>
    <property type="match status" value="1"/>
</dbReference>
<evidence type="ECO:0000259" key="6">
    <source>
        <dbReference type="PROSITE" id="PS50977"/>
    </source>
</evidence>
<keyword evidence="8" id="KW-1185">Reference proteome</keyword>
<dbReference type="OrthoDB" id="3825402at2"/>
<evidence type="ECO:0000256" key="1">
    <source>
        <dbReference type="ARBA" id="ARBA00023015"/>
    </source>
</evidence>
<accession>E6SC63</accession>
<feature type="DNA-binding region" description="H-T-H motif" evidence="4">
    <location>
        <begin position="43"/>
        <end position="62"/>
    </location>
</feature>
<keyword evidence="1" id="KW-0805">Transcription regulation</keyword>
<dbReference type="RefSeq" id="WP_013491725.1">
    <property type="nucleotide sequence ID" value="NC_014830.1"/>
</dbReference>
<dbReference type="SUPFAM" id="SSF48498">
    <property type="entry name" value="Tetracyclin repressor-like, C-terminal domain"/>
    <property type="match status" value="1"/>
</dbReference>